<name>Q52220_9ZZZZ</name>
<organism evidence="2">
    <name type="scientific">Plasmid pAB49</name>
    <dbReference type="NCBI Taxonomy" id="47477"/>
    <lineage>
        <taxon>other sequences</taxon>
        <taxon>plasmids</taxon>
    </lineage>
</organism>
<gene>
    <name evidence="2" type="primary">repA</name>
</gene>
<dbReference type="Pfam" id="PF01446">
    <property type="entry name" value="Rep_1"/>
    <property type="match status" value="1"/>
</dbReference>
<protein>
    <submittedName>
        <fullName evidence="2">Replication protein</fullName>
    </submittedName>
</protein>
<reference evidence="2" key="1">
    <citation type="submission" date="1996-05" db="EMBL/GenBank/DDBJ databases">
        <title>Sequence analysis of an Acinetobacter baumannii cryptic plasmid pAB49.</title>
        <authorList>
            <person name="Fu J.-F."/>
        </authorList>
    </citation>
    <scope>NUCLEOTIDE SEQUENCE</scope>
    <source>
        <plasmid evidence="2">pAB49</plasmid>
    </source>
</reference>
<dbReference type="GO" id="GO:0003677">
    <property type="term" value="F:DNA binding"/>
    <property type="evidence" value="ECO:0007669"/>
    <property type="project" value="InterPro"/>
</dbReference>
<keyword evidence="1" id="KW-0235">DNA replication</keyword>
<geneLocation type="plasmid" evidence="2">
    <name>pAB49</name>
</geneLocation>
<evidence type="ECO:0000313" key="2">
    <source>
        <dbReference type="EMBL" id="AAA99423.1"/>
    </source>
</evidence>
<dbReference type="GO" id="GO:0006260">
    <property type="term" value="P:DNA replication"/>
    <property type="evidence" value="ECO:0007669"/>
    <property type="project" value="UniProtKB-KW"/>
</dbReference>
<accession>Q52220</accession>
<dbReference type="InterPro" id="IPR000989">
    <property type="entry name" value="Rep"/>
</dbReference>
<sequence>MSMNIFYGENPSSASLKSLENSQSLGIKTKSHVMLTPQGFQRVHDYLLQDQSRKLLPKERVSKCRRLRIDKTKTRTVMYNEHREKAHYGNVQICGSIWSCPVCAKQITQKRRNELGKGIESWKTVHNGSVYLLTLTFSHSPDQSLKSNLEGLKRAMKRFYETTRVQAIFKKLSVFHKIKGLEVTYGQNGWHPHHHVLLLAEHHDLRFKDYTSELTELWIKACIKSGLNAPSMRHGLDLRNGSYADQYVSKWGLEDELSKGHVKKGRNGGFTPFDLLNFSIEDNEIYGKKPSKLFQEFAISMKGARQLVWSRGLKKLLGIEEKSDEELAVETDKASITLNRVEDLVFELLCRYQLRHQYLEAIKHDYETGSFGSGLADQLIEQVVNYEIKQMQQVFS</sequence>
<dbReference type="EMBL" id="L77992">
    <property type="protein sequence ID" value="AAA99423.1"/>
    <property type="molecule type" value="Genomic_DNA"/>
</dbReference>
<evidence type="ECO:0000256" key="1">
    <source>
        <dbReference type="ARBA" id="ARBA00022705"/>
    </source>
</evidence>
<proteinExistence type="predicted"/>
<keyword evidence="2" id="KW-0614">Plasmid</keyword>
<dbReference type="AlphaFoldDB" id="Q52220"/>